<gene>
    <name evidence="3" type="primary">smf_2</name>
    <name evidence="3" type="ORF">NCTC8105_04946</name>
</gene>
<dbReference type="InterPro" id="IPR057666">
    <property type="entry name" value="DrpA_SLOG"/>
</dbReference>
<evidence type="ECO:0000256" key="1">
    <source>
        <dbReference type="ARBA" id="ARBA00006525"/>
    </source>
</evidence>
<evidence type="ECO:0000259" key="2">
    <source>
        <dbReference type="Pfam" id="PF02481"/>
    </source>
</evidence>
<dbReference type="PANTHER" id="PTHR43022:SF1">
    <property type="entry name" value="PROTEIN SMF"/>
    <property type="match status" value="1"/>
</dbReference>
<dbReference type="GO" id="GO:0009294">
    <property type="term" value="P:DNA-mediated transformation"/>
    <property type="evidence" value="ECO:0007669"/>
    <property type="project" value="InterPro"/>
</dbReference>
<dbReference type="SUPFAM" id="SSF102405">
    <property type="entry name" value="MCP/YpsA-like"/>
    <property type="match status" value="1"/>
</dbReference>
<dbReference type="InterPro" id="IPR003488">
    <property type="entry name" value="DprA"/>
</dbReference>
<accession>A0A377PR10</accession>
<organism evidence="3 4">
    <name type="scientific">Hafnia alvei</name>
    <dbReference type="NCBI Taxonomy" id="569"/>
    <lineage>
        <taxon>Bacteria</taxon>
        <taxon>Pseudomonadati</taxon>
        <taxon>Pseudomonadota</taxon>
        <taxon>Gammaproteobacteria</taxon>
        <taxon>Enterobacterales</taxon>
        <taxon>Hafniaceae</taxon>
        <taxon>Hafnia</taxon>
    </lineage>
</organism>
<dbReference type="PANTHER" id="PTHR43022">
    <property type="entry name" value="PROTEIN SMF"/>
    <property type="match status" value="1"/>
</dbReference>
<protein>
    <submittedName>
        <fullName evidence="3">DNA protecting protein DprA</fullName>
    </submittedName>
</protein>
<dbReference type="EMBL" id="UGHP01000001">
    <property type="protein sequence ID" value="STQ82727.1"/>
    <property type="molecule type" value="Genomic_DNA"/>
</dbReference>
<dbReference type="AlphaFoldDB" id="A0A377PR10"/>
<dbReference type="Pfam" id="PF02481">
    <property type="entry name" value="DNA_processg_A"/>
    <property type="match status" value="1"/>
</dbReference>
<name>A0A377PR10_HAFAL</name>
<proteinExistence type="inferred from homology"/>
<evidence type="ECO:0000313" key="4">
    <source>
        <dbReference type="Proteomes" id="UP000254821"/>
    </source>
</evidence>
<evidence type="ECO:0000313" key="3">
    <source>
        <dbReference type="EMBL" id="STQ82727.1"/>
    </source>
</evidence>
<dbReference type="RefSeq" id="WP_043489776.1">
    <property type="nucleotide sequence ID" value="NZ_CALJTU010000026.1"/>
</dbReference>
<dbReference type="Proteomes" id="UP000254821">
    <property type="component" value="Unassembled WGS sequence"/>
</dbReference>
<comment type="similarity">
    <text evidence="1">Belongs to the DprA/Smf family.</text>
</comment>
<reference evidence="3 4" key="1">
    <citation type="submission" date="2018-06" db="EMBL/GenBank/DDBJ databases">
        <authorList>
            <consortium name="Pathogen Informatics"/>
            <person name="Doyle S."/>
        </authorList>
    </citation>
    <scope>NUCLEOTIDE SEQUENCE [LARGE SCALE GENOMIC DNA]</scope>
    <source>
        <strain evidence="3 4">NCTC8105</strain>
    </source>
</reference>
<dbReference type="Gene3D" id="3.40.50.450">
    <property type="match status" value="1"/>
</dbReference>
<sequence>MNVSNLLSKTAQATLLLTSYFSKATSETAKPLSNAEWGRFALWLKEKAVTPADLLESDPQTLLNGWYDSRISTDRIIELMNRGHSLALAMEKWQRAGLWVVTRSDPEYPWRLKHRLKTDSPPVLFGCGNKSLLNRGGLAVIGSRNANASDLNFTDYIGAKAAEENIAVVSGAARGVDETAMLGAMRQGGTVIGILADSLLKAATSVKWRKGLMNDHIVLISPFYPEASFYAGNAMARNKYIYCLSDSALVIHSGRKGGTISGAEENLKKGWVPLWVNPTTDIDSANADLVNKGGYWLPSDDNGLSIEDLLKNDDRSKMQLKVESQDLFSELSHPELIIEPAVKSSTQALKKERTATINEETPNLVTTENQLKGKEVVVNSVDFYRLFMTELQRLAESPFTVDKLTEVTGLNKSQVLDWLKRAEEDGLVKKLNRPTRYQLNE</sequence>
<feature type="domain" description="Smf/DprA SLOG" evidence="2">
    <location>
        <begin position="100"/>
        <end position="273"/>
    </location>
</feature>